<dbReference type="CDD" id="cd14014">
    <property type="entry name" value="STKc_PknB_like"/>
    <property type="match status" value="1"/>
</dbReference>
<keyword evidence="5" id="KW-0812">Transmembrane</keyword>
<dbReference type="Pfam" id="PF00069">
    <property type="entry name" value="Pkinase"/>
    <property type="match status" value="1"/>
</dbReference>
<protein>
    <submittedName>
        <fullName evidence="7">Serine/threonine protein kinase</fullName>
    </submittedName>
</protein>
<keyword evidence="5" id="KW-0472">Membrane</keyword>
<keyword evidence="8" id="KW-1185">Reference proteome</keyword>
<dbReference type="InterPro" id="IPR000719">
    <property type="entry name" value="Prot_kinase_dom"/>
</dbReference>
<comment type="caution">
    <text evidence="7">The sequence shown here is derived from an EMBL/GenBank/DDBJ whole genome shotgun (WGS) entry which is preliminary data.</text>
</comment>
<dbReference type="PANTHER" id="PTHR43289:SF6">
    <property type="entry name" value="SERINE_THREONINE-PROTEIN KINASE NEKL-3"/>
    <property type="match status" value="1"/>
</dbReference>
<evidence type="ECO:0000256" key="3">
    <source>
        <dbReference type="ARBA" id="ARBA00022777"/>
    </source>
</evidence>
<dbReference type="EMBL" id="JACJJG010000211">
    <property type="protein sequence ID" value="MBM6675052.1"/>
    <property type="molecule type" value="Genomic_DNA"/>
</dbReference>
<evidence type="ECO:0000256" key="1">
    <source>
        <dbReference type="ARBA" id="ARBA00022679"/>
    </source>
</evidence>
<evidence type="ECO:0000313" key="7">
    <source>
        <dbReference type="EMBL" id="MBM6675052.1"/>
    </source>
</evidence>
<name>A0A938WW17_9BACT</name>
<feature type="domain" description="Protein kinase" evidence="6">
    <location>
        <begin position="28"/>
        <end position="312"/>
    </location>
</feature>
<dbReference type="Proteomes" id="UP000706891">
    <property type="component" value="Unassembled WGS sequence"/>
</dbReference>
<keyword evidence="7" id="KW-0723">Serine/threonine-protein kinase</keyword>
<dbReference type="PANTHER" id="PTHR43289">
    <property type="entry name" value="MITOGEN-ACTIVATED PROTEIN KINASE KINASE KINASE 20-RELATED"/>
    <property type="match status" value="1"/>
</dbReference>
<dbReference type="SUPFAM" id="SSF56112">
    <property type="entry name" value="Protein kinase-like (PK-like)"/>
    <property type="match status" value="1"/>
</dbReference>
<reference evidence="7" key="1">
    <citation type="submission" date="2020-08" db="EMBL/GenBank/DDBJ databases">
        <authorList>
            <person name="Cejkova D."/>
            <person name="Kubasova T."/>
            <person name="Jahodarova E."/>
            <person name="Rychlik I."/>
        </authorList>
    </citation>
    <scope>NUCLEOTIDE SEQUENCE</scope>
    <source>
        <strain evidence="7">An824</strain>
    </source>
</reference>
<gene>
    <name evidence="7" type="ORF">H6A34_14410</name>
</gene>
<evidence type="ECO:0000259" key="6">
    <source>
        <dbReference type="PROSITE" id="PS50011"/>
    </source>
</evidence>
<feature type="transmembrane region" description="Helical" evidence="5">
    <location>
        <begin position="260"/>
        <end position="281"/>
    </location>
</feature>
<dbReference type="SMART" id="SM00220">
    <property type="entry name" value="S_TKc"/>
    <property type="match status" value="1"/>
</dbReference>
<evidence type="ECO:0000256" key="5">
    <source>
        <dbReference type="SAM" id="Phobius"/>
    </source>
</evidence>
<organism evidence="7 8">
    <name type="scientific">Marseilla massiliensis</name>
    <dbReference type="NCBI Taxonomy" id="1841864"/>
    <lineage>
        <taxon>Bacteria</taxon>
        <taxon>Pseudomonadati</taxon>
        <taxon>Bacteroidota</taxon>
        <taxon>Bacteroidia</taxon>
        <taxon>Bacteroidales</taxon>
        <taxon>Prevotellaceae</taxon>
        <taxon>Marseilla</taxon>
    </lineage>
</organism>
<keyword evidence="4" id="KW-0067">ATP-binding</keyword>
<evidence type="ECO:0000256" key="4">
    <source>
        <dbReference type="ARBA" id="ARBA00022840"/>
    </source>
</evidence>
<sequence>MDSSEYTEDINNEIDSAALIPVESGFSGMHECYVSENGHTRLFRATRYGKLYMLKCLKPDFLYTPIYRQALTKEFEIGLQLDHPNICRTIGMEEVDGLGATIVMEYIDGETLADMIDGKVLTAQMAEKVARQLADALDYMHGKQITHRDLKPSNIMVTHNGHNVKLIDFGLADSDGFNVLKQPAGTSGYIAPEQLLPGAKADVCSDIYSLGMVMRDMAAATGDRAMADIATACTRRNPADRPATVQQIFERRRPSRTQRLTVTLLVVIIAALAVLITATMLSRQSRQAETTPAGYVMPDGNEAVDYSQWPRK</sequence>
<dbReference type="GO" id="GO:0005524">
    <property type="term" value="F:ATP binding"/>
    <property type="evidence" value="ECO:0007669"/>
    <property type="project" value="UniProtKB-KW"/>
</dbReference>
<keyword evidence="2" id="KW-0547">Nucleotide-binding</keyword>
<keyword evidence="1" id="KW-0808">Transferase</keyword>
<dbReference type="InterPro" id="IPR011009">
    <property type="entry name" value="Kinase-like_dom_sf"/>
</dbReference>
<reference evidence="7" key="2">
    <citation type="journal article" date="2021" name="Sci. Rep.">
        <title>The distribution of antibiotic resistance genes in chicken gut microbiota commensals.</title>
        <authorList>
            <person name="Juricova H."/>
            <person name="Matiasovicova J."/>
            <person name="Kubasova T."/>
            <person name="Cejkova D."/>
            <person name="Rychlik I."/>
        </authorList>
    </citation>
    <scope>NUCLEOTIDE SEQUENCE</scope>
    <source>
        <strain evidence="7">An824</strain>
    </source>
</reference>
<dbReference type="PROSITE" id="PS00108">
    <property type="entry name" value="PROTEIN_KINASE_ST"/>
    <property type="match status" value="1"/>
</dbReference>
<keyword evidence="3 7" id="KW-0418">Kinase</keyword>
<dbReference type="PROSITE" id="PS50011">
    <property type="entry name" value="PROTEIN_KINASE_DOM"/>
    <property type="match status" value="1"/>
</dbReference>
<accession>A0A938WW17</accession>
<dbReference type="AlphaFoldDB" id="A0A938WW17"/>
<dbReference type="GO" id="GO:0004674">
    <property type="term" value="F:protein serine/threonine kinase activity"/>
    <property type="evidence" value="ECO:0007669"/>
    <property type="project" value="UniProtKB-KW"/>
</dbReference>
<keyword evidence="5" id="KW-1133">Transmembrane helix</keyword>
<dbReference type="InterPro" id="IPR008271">
    <property type="entry name" value="Ser/Thr_kinase_AS"/>
</dbReference>
<evidence type="ECO:0000256" key="2">
    <source>
        <dbReference type="ARBA" id="ARBA00022741"/>
    </source>
</evidence>
<proteinExistence type="predicted"/>
<evidence type="ECO:0000313" key="8">
    <source>
        <dbReference type="Proteomes" id="UP000706891"/>
    </source>
</evidence>
<dbReference type="Gene3D" id="1.10.510.10">
    <property type="entry name" value="Transferase(Phosphotransferase) domain 1"/>
    <property type="match status" value="1"/>
</dbReference>